<dbReference type="AlphaFoldDB" id="A0A5E7EP89"/>
<organism evidence="1 2">
    <name type="scientific">Pseudomonas fluorescens</name>
    <dbReference type="NCBI Taxonomy" id="294"/>
    <lineage>
        <taxon>Bacteria</taxon>
        <taxon>Pseudomonadati</taxon>
        <taxon>Pseudomonadota</taxon>
        <taxon>Gammaproteobacteria</taxon>
        <taxon>Pseudomonadales</taxon>
        <taxon>Pseudomonadaceae</taxon>
        <taxon>Pseudomonas</taxon>
    </lineage>
</organism>
<proteinExistence type="predicted"/>
<protein>
    <submittedName>
        <fullName evidence="1">Uncharacterized protein</fullName>
    </submittedName>
</protein>
<gene>
    <name evidence="1" type="ORF">PS691_04721</name>
</gene>
<accession>A0A5E7EP89</accession>
<name>A0A5E7EP89_PSEFL</name>
<dbReference type="EMBL" id="CABVHQ010000064">
    <property type="protein sequence ID" value="VVO28157.1"/>
    <property type="molecule type" value="Genomic_DNA"/>
</dbReference>
<evidence type="ECO:0000313" key="2">
    <source>
        <dbReference type="Proteomes" id="UP000337909"/>
    </source>
</evidence>
<dbReference type="Proteomes" id="UP000337909">
    <property type="component" value="Unassembled WGS sequence"/>
</dbReference>
<sequence length="65" mass="7398">MDTERLKLASRVLIDAMIEELDEDDRLYEKGFADGYIAALVDFAGLSLIDGRTLMEEATRAYLKR</sequence>
<evidence type="ECO:0000313" key="1">
    <source>
        <dbReference type="EMBL" id="VVO28157.1"/>
    </source>
</evidence>
<dbReference type="RefSeq" id="WP_150644554.1">
    <property type="nucleotide sequence ID" value="NZ_CABVHQ010000064.1"/>
</dbReference>
<reference evidence="1 2" key="1">
    <citation type="submission" date="2019-09" db="EMBL/GenBank/DDBJ databases">
        <authorList>
            <person name="Chandra G."/>
            <person name="Truman W A."/>
        </authorList>
    </citation>
    <scope>NUCLEOTIDE SEQUENCE [LARGE SCALE GENOMIC DNA]</scope>
    <source>
        <strain evidence="1">PS691</strain>
    </source>
</reference>